<dbReference type="GO" id="GO:0031573">
    <property type="term" value="P:mitotic intra-S DNA damage checkpoint signaling"/>
    <property type="evidence" value="ECO:0007669"/>
    <property type="project" value="TreeGrafter"/>
</dbReference>
<evidence type="ECO:0008006" key="15">
    <source>
        <dbReference type="Google" id="ProtNLM"/>
    </source>
</evidence>
<keyword evidence="4" id="KW-0479">Metal-binding</keyword>
<evidence type="ECO:0000256" key="2">
    <source>
        <dbReference type="ARBA" id="ARBA00004123"/>
    </source>
</evidence>
<evidence type="ECO:0000256" key="8">
    <source>
        <dbReference type="ARBA" id="ARBA00022842"/>
    </source>
</evidence>
<keyword evidence="12" id="KW-0469">Meiosis</keyword>
<dbReference type="InterPro" id="IPR033310">
    <property type="entry name" value="Mms4/EME1/EME2"/>
</dbReference>
<dbReference type="Gene3D" id="3.40.50.10130">
    <property type="match status" value="1"/>
</dbReference>
<sequence>MEECIEISSDSSCSDRTITSDVEINELIKKYTVPSCSKYSDNLYTLDVFSDEHINLKSIEDNTESESITKTINSHKSKDLNDFSPQHRKFDNVIYGSSLSKELSQLINNANISEYKEHERVKRVQEKEQKRVAKYQDKELKHALKVVENSMKPDKCLEYISIKVGQNVLNKSYGEVIKTGFKEGNYNFKCSKEIHPNMISWIREIPIIKNNLLQREFQHEHHYLLIMEIDEFLNHIAKKTLIEYIQSLLKLKEIRHLSIVVMGLSKYIASLRNQNKGEFESNHVVKKPTQKEINTNLVELQIFCKNIYVKFLDKNEDLITFIIECTKAVAQIPYKKMKADALSCENEFFNGNNKDCVKVDKNGNGLSRLWNQCLRMFPLASLETAEAITSVYPTMESLIRAYEEIDSEDAKEKLLQDITVRRTAGPLGASKRIGPELSRKIYRFFNYEENGIL</sequence>
<name>A0A834I706_RHYFE</name>
<comment type="cofactor">
    <cofactor evidence="1">
        <name>Mg(2+)</name>
        <dbReference type="ChEBI" id="CHEBI:18420"/>
    </cofactor>
</comment>
<comment type="subcellular location">
    <subcellularLocation>
        <location evidence="2">Nucleus</location>
    </subcellularLocation>
</comment>
<dbReference type="PANTHER" id="PTHR21077:SF5">
    <property type="entry name" value="CROSSOVER JUNCTION ENDONUCLEASE MMS4"/>
    <property type="match status" value="1"/>
</dbReference>
<dbReference type="Proteomes" id="UP000625711">
    <property type="component" value="Unassembled WGS sequence"/>
</dbReference>
<comment type="caution">
    <text evidence="13">The sequence shown here is derived from an EMBL/GenBank/DDBJ whole genome shotgun (WGS) entry which is preliminary data.</text>
</comment>
<protein>
    <recommendedName>
        <fullName evidence="15">Crossover junction endonuclease EME1</fullName>
    </recommendedName>
</protein>
<accession>A0A834I706</accession>
<dbReference type="GO" id="GO:0000712">
    <property type="term" value="P:resolution of meiotic recombination intermediates"/>
    <property type="evidence" value="ECO:0007669"/>
    <property type="project" value="TreeGrafter"/>
</dbReference>
<keyword evidence="9" id="KW-0233">DNA recombination</keyword>
<keyword evidence="3" id="KW-0540">Nuclease</keyword>
<evidence type="ECO:0000256" key="9">
    <source>
        <dbReference type="ARBA" id="ARBA00023172"/>
    </source>
</evidence>
<evidence type="ECO:0000256" key="1">
    <source>
        <dbReference type="ARBA" id="ARBA00001946"/>
    </source>
</evidence>
<keyword evidence="14" id="KW-1185">Reference proteome</keyword>
<dbReference type="PANTHER" id="PTHR21077">
    <property type="entry name" value="EME1 PROTEIN"/>
    <property type="match status" value="1"/>
</dbReference>
<keyword evidence="8" id="KW-0460">Magnesium</keyword>
<reference evidence="13" key="1">
    <citation type="submission" date="2020-08" db="EMBL/GenBank/DDBJ databases">
        <title>Genome sequencing and assembly of the red palm weevil Rhynchophorus ferrugineus.</title>
        <authorList>
            <person name="Dias G.B."/>
            <person name="Bergman C.M."/>
            <person name="Manee M."/>
        </authorList>
    </citation>
    <scope>NUCLEOTIDE SEQUENCE</scope>
    <source>
        <strain evidence="13">AA-2017</strain>
        <tissue evidence="13">Whole larva</tissue>
    </source>
</reference>
<organism evidence="13 14">
    <name type="scientific">Rhynchophorus ferrugineus</name>
    <name type="common">Red palm weevil</name>
    <name type="synonym">Curculio ferrugineus</name>
    <dbReference type="NCBI Taxonomy" id="354439"/>
    <lineage>
        <taxon>Eukaryota</taxon>
        <taxon>Metazoa</taxon>
        <taxon>Ecdysozoa</taxon>
        <taxon>Arthropoda</taxon>
        <taxon>Hexapoda</taxon>
        <taxon>Insecta</taxon>
        <taxon>Pterygota</taxon>
        <taxon>Neoptera</taxon>
        <taxon>Endopterygota</taxon>
        <taxon>Coleoptera</taxon>
        <taxon>Polyphaga</taxon>
        <taxon>Cucujiformia</taxon>
        <taxon>Curculionidae</taxon>
        <taxon>Dryophthorinae</taxon>
        <taxon>Rhynchophorus</taxon>
    </lineage>
</organism>
<evidence type="ECO:0000256" key="12">
    <source>
        <dbReference type="ARBA" id="ARBA00023254"/>
    </source>
</evidence>
<keyword evidence="11" id="KW-0539">Nucleus</keyword>
<evidence type="ECO:0000256" key="3">
    <source>
        <dbReference type="ARBA" id="ARBA00022722"/>
    </source>
</evidence>
<dbReference type="OrthoDB" id="343092at2759"/>
<keyword evidence="5" id="KW-0255">Endonuclease</keyword>
<dbReference type="GO" id="GO:0006302">
    <property type="term" value="P:double-strand break repair"/>
    <property type="evidence" value="ECO:0007669"/>
    <property type="project" value="TreeGrafter"/>
</dbReference>
<gene>
    <name evidence="13" type="ORF">GWI33_018605</name>
</gene>
<dbReference type="GO" id="GO:0046872">
    <property type="term" value="F:metal ion binding"/>
    <property type="evidence" value="ECO:0007669"/>
    <property type="project" value="UniProtKB-KW"/>
</dbReference>
<evidence type="ECO:0000256" key="7">
    <source>
        <dbReference type="ARBA" id="ARBA00022801"/>
    </source>
</evidence>
<evidence type="ECO:0000256" key="10">
    <source>
        <dbReference type="ARBA" id="ARBA00023204"/>
    </source>
</evidence>
<keyword evidence="7" id="KW-0378">Hydrolase</keyword>
<dbReference type="Gene3D" id="1.10.150.670">
    <property type="entry name" value="Crossover junction endonuclease EME1, DNA-binding domain"/>
    <property type="match status" value="1"/>
</dbReference>
<evidence type="ECO:0000256" key="4">
    <source>
        <dbReference type="ARBA" id="ARBA00022723"/>
    </source>
</evidence>
<evidence type="ECO:0000256" key="6">
    <source>
        <dbReference type="ARBA" id="ARBA00022763"/>
    </source>
</evidence>
<dbReference type="InterPro" id="IPR042530">
    <property type="entry name" value="EME1/EME2_C"/>
</dbReference>
<dbReference type="GO" id="GO:0005634">
    <property type="term" value="C:nucleus"/>
    <property type="evidence" value="ECO:0007669"/>
    <property type="project" value="UniProtKB-SubCell"/>
</dbReference>
<keyword evidence="10" id="KW-0234">DNA repair</keyword>
<proteinExistence type="predicted"/>
<dbReference type="AlphaFoldDB" id="A0A834I706"/>
<evidence type="ECO:0000256" key="11">
    <source>
        <dbReference type="ARBA" id="ARBA00023242"/>
    </source>
</evidence>
<dbReference type="GO" id="GO:0008821">
    <property type="term" value="F:crossover junction DNA endonuclease activity"/>
    <property type="evidence" value="ECO:0007669"/>
    <property type="project" value="TreeGrafter"/>
</dbReference>
<evidence type="ECO:0000256" key="5">
    <source>
        <dbReference type="ARBA" id="ARBA00022759"/>
    </source>
</evidence>
<dbReference type="EMBL" id="JAACXV010014337">
    <property type="protein sequence ID" value="KAF7268242.1"/>
    <property type="molecule type" value="Genomic_DNA"/>
</dbReference>
<dbReference type="GO" id="GO:0048476">
    <property type="term" value="C:Holliday junction resolvase complex"/>
    <property type="evidence" value="ECO:0007669"/>
    <property type="project" value="InterPro"/>
</dbReference>
<dbReference type="GO" id="GO:0031297">
    <property type="term" value="P:replication fork processing"/>
    <property type="evidence" value="ECO:0007669"/>
    <property type="project" value="TreeGrafter"/>
</dbReference>
<evidence type="ECO:0000313" key="14">
    <source>
        <dbReference type="Proteomes" id="UP000625711"/>
    </source>
</evidence>
<evidence type="ECO:0000313" key="13">
    <source>
        <dbReference type="EMBL" id="KAF7268242.1"/>
    </source>
</evidence>
<dbReference type="Pfam" id="PF21292">
    <property type="entry name" value="EME1-MUS81_C"/>
    <property type="match status" value="1"/>
</dbReference>
<keyword evidence="6" id="KW-0227">DNA damage</keyword>